<evidence type="ECO:0000313" key="1">
    <source>
        <dbReference type="EMBL" id="RRT59796.1"/>
    </source>
</evidence>
<comment type="caution">
    <text evidence="1">The sequence shown here is derived from an EMBL/GenBank/DDBJ whole genome shotgun (WGS) entry which is preliminary data.</text>
</comment>
<dbReference type="Proteomes" id="UP000287651">
    <property type="component" value="Unassembled WGS sequence"/>
</dbReference>
<dbReference type="AlphaFoldDB" id="A0A426Z762"/>
<dbReference type="PANTHER" id="PTHR33070:SF49">
    <property type="entry name" value="OS06G0725500 PROTEIN"/>
    <property type="match status" value="1"/>
</dbReference>
<dbReference type="PANTHER" id="PTHR33070">
    <property type="entry name" value="OS06G0725500 PROTEIN"/>
    <property type="match status" value="1"/>
</dbReference>
<reference evidence="1 2" key="1">
    <citation type="journal article" date="2014" name="Agronomy (Basel)">
        <title>A Draft Genome Sequence for Ensete ventricosum, the Drought-Tolerant Tree Against Hunger.</title>
        <authorList>
            <person name="Harrison J."/>
            <person name="Moore K.A."/>
            <person name="Paszkiewicz K."/>
            <person name="Jones T."/>
            <person name="Grant M."/>
            <person name="Ambacheew D."/>
            <person name="Muzemil S."/>
            <person name="Studholme D.J."/>
        </authorList>
    </citation>
    <scope>NUCLEOTIDE SEQUENCE [LARGE SCALE GENOMIC DNA]</scope>
</reference>
<evidence type="ECO:0000313" key="2">
    <source>
        <dbReference type="Proteomes" id="UP000287651"/>
    </source>
</evidence>
<dbReference type="GO" id="GO:0048364">
    <property type="term" value="P:root development"/>
    <property type="evidence" value="ECO:0007669"/>
    <property type="project" value="InterPro"/>
</dbReference>
<protein>
    <submittedName>
        <fullName evidence="1">Uncharacterized protein</fullName>
    </submittedName>
</protein>
<dbReference type="Pfam" id="PF03087">
    <property type="entry name" value="BPS1"/>
    <property type="match status" value="1"/>
</dbReference>
<accession>A0A426Z762</accession>
<proteinExistence type="predicted"/>
<dbReference type="GO" id="GO:0048367">
    <property type="term" value="P:shoot system development"/>
    <property type="evidence" value="ECO:0007669"/>
    <property type="project" value="InterPro"/>
</dbReference>
<sequence length="346" mass="37076">MLLSPSLGDGDNADLNCEATCLAQVVWPLTWVTIPLFALSLSTTLVCALVYLEGKAIEIWGRESVPGETNEMVSGFRRSVSLPGSNPSSSPARRRCEKAHHLRSASLPCRSHPAISHLLDQIRSFSDSGIRCSPASGLDRIDRLLSALDGILRLPQAQDPLRRGPAWADRLLDGFLRLADAHGSFRSAVVALDQHNAEARAAIRRRDPVRLDSAARTHRRAEKELIRLATAVKDLARCPPLICSDAAEAEVAGIVAEAMAATAATSAAVFLGIAAASSAVAGSMSKGSWTAWPSRRPSKKGSEEAEMAAMEELEECMEGLEEGSGRVFRISVNIRVALLNILTPSL</sequence>
<dbReference type="InterPro" id="IPR004320">
    <property type="entry name" value="BPS1_pln"/>
</dbReference>
<dbReference type="EMBL" id="AMZH03008064">
    <property type="protein sequence ID" value="RRT59796.1"/>
    <property type="molecule type" value="Genomic_DNA"/>
</dbReference>
<gene>
    <name evidence="1" type="ORF">B296_00045542</name>
</gene>
<name>A0A426Z762_ENSVE</name>
<organism evidence="1 2">
    <name type="scientific">Ensete ventricosum</name>
    <name type="common">Abyssinian banana</name>
    <name type="synonym">Musa ensete</name>
    <dbReference type="NCBI Taxonomy" id="4639"/>
    <lineage>
        <taxon>Eukaryota</taxon>
        <taxon>Viridiplantae</taxon>
        <taxon>Streptophyta</taxon>
        <taxon>Embryophyta</taxon>
        <taxon>Tracheophyta</taxon>
        <taxon>Spermatophyta</taxon>
        <taxon>Magnoliopsida</taxon>
        <taxon>Liliopsida</taxon>
        <taxon>Zingiberales</taxon>
        <taxon>Musaceae</taxon>
        <taxon>Ensete</taxon>
    </lineage>
</organism>